<dbReference type="PaxDb" id="3635-A0A1U8KE06"/>
<organism evidence="2 3">
    <name type="scientific">Gossypium hirsutum</name>
    <name type="common">Upland cotton</name>
    <name type="synonym">Gossypium mexicanum</name>
    <dbReference type="NCBI Taxonomy" id="3635"/>
    <lineage>
        <taxon>Eukaryota</taxon>
        <taxon>Viridiplantae</taxon>
        <taxon>Streptophyta</taxon>
        <taxon>Embryophyta</taxon>
        <taxon>Tracheophyta</taxon>
        <taxon>Spermatophyta</taxon>
        <taxon>Magnoliopsida</taxon>
        <taxon>eudicotyledons</taxon>
        <taxon>Gunneridae</taxon>
        <taxon>Pentapetalae</taxon>
        <taxon>rosids</taxon>
        <taxon>malvids</taxon>
        <taxon>Malvales</taxon>
        <taxon>Malvaceae</taxon>
        <taxon>Malvoideae</taxon>
        <taxon>Gossypium</taxon>
    </lineage>
</organism>
<keyword evidence="1" id="KW-1133">Transmembrane helix</keyword>
<gene>
    <name evidence="3" type="primary">LOC107916083</name>
</gene>
<accession>A0A1U8KE06</accession>
<dbReference type="Proteomes" id="UP000818029">
    <property type="component" value="Chromosome D10"/>
</dbReference>
<evidence type="ECO:0000313" key="2">
    <source>
        <dbReference type="Proteomes" id="UP000818029"/>
    </source>
</evidence>
<keyword evidence="1" id="KW-0812">Transmembrane</keyword>
<protein>
    <submittedName>
        <fullName evidence="3">Uncharacterized protein</fullName>
    </submittedName>
</protein>
<evidence type="ECO:0000256" key="1">
    <source>
        <dbReference type="SAM" id="Phobius"/>
    </source>
</evidence>
<keyword evidence="2" id="KW-1185">Reference proteome</keyword>
<dbReference type="KEGG" id="ghi:107916083"/>
<evidence type="ECO:0000313" key="3">
    <source>
        <dbReference type="RefSeq" id="XP_016700746.1"/>
    </source>
</evidence>
<sequence>MLDQRLAYNRTGEARTNISNASPSTSTRKNPYSAPNRIAWTYTSASTVNTIASKLILTFKSSGGLQFSLAIMLTGDIQFLALSIHQLQKSSFEIHVLLFHYYFCILGRSLNLVFCIETY</sequence>
<dbReference type="OrthoDB" id="10462402at2759"/>
<feature type="transmembrane region" description="Helical" evidence="1">
    <location>
        <begin position="64"/>
        <end position="84"/>
    </location>
</feature>
<keyword evidence="1" id="KW-0472">Membrane</keyword>
<dbReference type="GeneID" id="107916083"/>
<reference evidence="2" key="1">
    <citation type="journal article" date="2020" name="Nat. Genet.">
        <title>Genomic diversifications of five Gossypium allopolyploid species and their impact on cotton improvement.</title>
        <authorList>
            <person name="Chen Z.J."/>
            <person name="Sreedasyam A."/>
            <person name="Ando A."/>
            <person name="Song Q."/>
            <person name="De Santiago L.M."/>
            <person name="Hulse-Kemp A.M."/>
            <person name="Ding M."/>
            <person name="Ye W."/>
            <person name="Kirkbride R.C."/>
            <person name="Jenkins J."/>
            <person name="Plott C."/>
            <person name="Lovell J."/>
            <person name="Lin Y.M."/>
            <person name="Vaughn R."/>
            <person name="Liu B."/>
            <person name="Simpson S."/>
            <person name="Scheffler B.E."/>
            <person name="Wen L."/>
            <person name="Saski C.A."/>
            <person name="Grover C.E."/>
            <person name="Hu G."/>
            <person name="Conover J.L."/>
            <person name="Carlson J.W."/>
            <person name="Shu S."/>
            <person name="Boston L.B."/>
            <person name="Williams M."/>
            <person name="Peterson D.G."/>
            <person name="McGee K."/>
            <person name="Jones D.C."/>
            <person name="Wendel J.F."/>
            <person name="Stelly D.M."/>
            <person name="Grimwood J."/>
            <person name="Schmutz J."/>
        </authorList>
    </citation>
    <scope>NUCLEOTIDE SEQUENCE [LARGE SCALE GENOMIC DNA]</scope>
    <source>
        <strain evidence="2">cv. TM-1</strain>
    </source>
</reference>
<dbReference type="RefSeq" id="XP_016700746.1">
    <property type="nucleotide sequence ID" value="XM_016845257.2"/>
</dbReference>
<proteinExistence type="predicted"/>
<dbReference type="AlphaFoldDB" id="A0A1U8KE06"/>
<reference evidence="3" key="2">
    <citation type="submission" date="2025-08" db="UniProtKB">
        <authorList>
            <consortium name="RefSeq"/>
        </authorList>
    </citation>
    <scope>IDENTIFICATION</scope>
</reference>
<feature type="transmembrane region" description="Helical" evidence="1">
    <location>
        <begin position="96"/>
        <end position="116"/>
    </location>
</feature>
<name>A0A1U8KE06_GOSHI</name>